<evidence type="ECO:0000256" key="1">
    <source>
        <dbReference type="SAM" id="MobiDB-lite"/>
    </source>
</evidence>
<organism evidence="3 4">
    <name type="scientific">Neocucurbitaria cava</name>
    <dbReference type="NCBI Taxonomy" id="798079"/>
    <lineage>
        <taxon>Eukaryota</taxon>
        <taxon>Fungi</taxon>
        <taxon>Dikarya</taxon>
        <taxon>Ascomycota</taxon>
        <taxon>Pezizomycotina</taxon>
        <taxon>Dothideomycetes</taxon>
        <taxon>Pleosporomycetidae</taxon>
        <taxon>Pleosporales</taxon>
        <taxon>Pleosporineae</taxon>
        <taxon>Cucurbitariaceae</taxon>
        <taxon>Neocucurbitaria</taxon>
    </lineage>
</organism>
<dbReference type="InterPro" id="IPR057678">
    <property type="entry name" value="DUF7918"/>
</dbReference>
<evidence type="ECO:0000313" key="4">
    <source>
        <dbReference type="Proteomes" id="UP001140560"/>
    </source>
</evidence>
<dbReference type="OrthoDB" id="436496at2759"/>
<accession>A0A9W8XXV0</accession>
<protein>
    <recommendedName>
        <fullName evidence="2">DUF7918 domain-containing protein</fullName>
    </recommendedName>
</protein>
<dbReference type="Proteomes" id="UP001140560">
    <property type="component" value="Unassembled WGS sequence"/>
</dbReference>
<dbReference type="AlphaFoldDB" id="A0A9W8XXV0"/>
<gene>
    <name evidence="3" type="ORF">N0V83_010747</name>
</gene>
<name>A0A9W8XXV0_9PLEO</name>
<keyword evidence="4" id="KW-1185">Reference proteome</keyword>
<dbReference type="Pfam" id="PF25534">
    <property type="entry name" value="DUF7918"/>
    <property type="match status" value="1"/>
</dbReference>
<evidence type="ECO:0000313" key="3">
    <source>
        <dbReference type="EMBL" id="KAJ4361806.1"/>
    </source>
</evidence>
<sequence length="368" mass="41776">MPTYRSINIALHSQFDVETLPEYHPAARAEYIARGISGFTPEFISDSTSTCSVYIPVLPGSNFWISYSVSPPVPDEHYFLFKLYINGAHIVSWSTGKEERWKGKTMFGLFERPEEQERKSRVEKRVLCFAPPNQSDGEWNDMADVFDEHACIMIKVLRANGRKRVKREMEEYSKTQHARNDKGIHLVNAGRAEAKHPKRFYQFSLIDPIDQPFATFRYYYRTWDQLRDLGLLDEEWNRAGEENDLSIIEPNETEAHNTKQDNGSHVSNKELIASRPLPTVPRKSESSSSTAYRPHPPYPVDDCPVRTPSPVRSVREGEGTRGSKTRQEHTFSASSLMSMVACSLKRCRIRGSAAGNDAPGSDTARGAP</sequence>
<feature type="region of interest" description="Disordered" evidence="1">
    <location>
        <begin position="243"/>
        <end position="332"/>
    </location>
</feature>
<proteinExistence type="predicted"/>
<dbReference type="EMBL" id="JAPEUY010000022">
    <property type="protein sequence ID" value="KAJ4361806.1"/>
    <property type="molecule type" value="Genomic_DNA"/>
</dbReference>
<comment type="caution">
    <text evidence="3">The sequence shown here is derived from an EMBL/GenBank/DDBJ whole genome shotgun (WGS) entry which is preliminary data.</text>
</comment>
<feature type="domain" description="DUF7918" evidence="2">
    <location>
        <begin position="41"/>
        <end position="232"/>
    </location>
</feature>
<reference evidence="3" key="1">
    <citation type="submission" date="2022-10" db="EMBL/GenBank/DDBJ databases">
        <title>Tapping the CABI collections for fungal endophytes: first genome assemblies for Collariella, Neodidymelliopsis, Ascochyta clinopodiicola, Didymella pomorum, Didymosphaeria variabile, Neocosmospora piperis and Neocucurbitaria cava.</title>
        <authorList>
            <person name="Hill R."/>
        </authorList>
    </citation>
    <scope>NUCLEOTIDE SEQUENCE</scope>
    <source>
        <strain evidence="3">IMI 356814</strain>
    </source>
</reference>
<feature type="compositionally biased region" description="Basic and acidic residues" evidence="1">
    <location>
        <begin position="313"/>
        <end position="329"/>
    </location>
</feature>
<evidence type="ECO:0000259" key="2">
    <source>
        <dbReference type="Pfam" id="PF25534"/>
    </source>
</evidence>